<sequence>MHNFDFSSKKVGRPEMTGQGRQYGCPYWNGIDRNCTLIREGLFLPAKQHIRAYCLSRHHHACPHLQQSAGASVLNRQQTVSQFNRRRSIRILHSYPFRFSEISDTKTKICLHEDNAYTVDLSNHGIRFVAQVQLPLGTVLRYQLGPDENSHETHGTGQVVWVKPIDNTQLFYIGISFEHRE</sequence>
<evidence type="ECO:0000259" key="1">
    <source>
        <dbReference type="Pfam" id="PF07238"/>
    </source>
</evidence>
<reference evidence="2 3" key="1">
    <citation type="submission" date="2020-05" db="EMBL/GenBank/DDBJ databases">
        <title>Complete genome of Desulfobulbus oligotrophicus.</title>
        <authorList>
            <person name="Podar M."/>
        </authorList>
    </citation>
    <scope>NUCLEOTIDE SEQUENCE [LARGE SCALE GENOMIC DNA]</scope>
    <source>
        <strain evidence="2 3">Prop6</strain>
    </source>
</reference>
<organism evidence="2 3">
    <name type="scientific">Desulfobulbus oligotrophicus</name>
    <dbReference type="NCBI Taxonomy" id="1909699"/>
    <lineage>
        <taxon>Bacteria</taxon>
        <taxon>Pseudomonadati</taxon>
        <taxon>Thermodesulfobacteriota</taxon>
        <taxon>Desulfobulbia</taxon>
        <taxon>Desulfobulbales</taxon>
        <taxon>Desulfobulbaceae</taxon>
        <taxon>Desulfobulbus</taxon>
    </lineage>
</organism>
<feature type="domain" description="PilZ" evidence="1">
    <location>
        <begin position="85"/>
        <end position="178"/>
    </location>
</feature>
<dbReference type="Gene3D" id="2.40.10.220">
    <property type="entry name" value="predicted glycosyltransferase like domains"/>
    <property type="match status" value="1"/>
</dbReference>
<dbReference type="GO" id="GO:0035438">
    <property type="term" value="F:cyclic-di-GMP binding"/>
    <property type="evidence" value="ECO:0007669"/>
    <property type="project" value="InterPro"/>
</dbReference>
<name>A0A7T5VFG3_9BACT</name>
<accession>A0A7T5VFG3</accession>
<dbReference type="Pfam" id="PF07238">
    <property type="entry name" value="PilZ"/>
    <property type="match status" value="1"/>
</dbReference>
<evidence type="ECO:0000313" key="2">
    <source>
        <dbReference type="EMBL" id="QQG66819.1"/>
    </source>
</evidence>
<dbReference type="KEGG" id="dog:HP555_13575"/>
<keyword evidence="3" id="KW-1185">Reference proteome</keyword>
<gene>
    <name evidence="2" type="ORF">HP555_13575</name>
</gene>
<evidence type="ECO:0000313" key="3">
    <source>
        <dbReference type="Proteomes" id="UP000596092"/>
    </source>
</evidence>
<proteinExistence type="predicted"/>
<dbReference type="Proteomes" id="UP000596092">
    <property type="component" value="Chromosome"/>
</dbReference>
<dbReference type="AlphaFoldDB" id="A0A7T5VFG3"/>
<dbReference type="EMBL" id="CP054140">
    <property type="protein sequence ID" value="QQG66819.1"/>
    <property type="molecule type" value="Genomic_DNA"/>
</dbReference>
<dbReference type="InterPro" id="IPR009875">
    <property type="entry name" value="PilZ_domain"/>
</dbReference>
<protein>
    <submittedName>
        <fullName evidence="2">PilZ domain-containing protein</fullName>
    </submittedName>
</protein>